<evidence type="ECO:0000256" key="4">
    <source>
        <dbReference type="ARBA" id="ARBA00022538"/>
    </source>
</evidence>
<keyword evidence="6" id="KW-0547">Nucleotide-binding</keyword>
<evidence type="ECO:0000256" key="15">
    <source>
        <dbReference type="ARBA" id="ARBA00040439"/>
    </source>
</evidence>
<dbReference type="CDD" id="cd03249">
    <property type="entry name" value="ABC_MTABC3_MDL1_MDL2"/>
    <property type="match status" value="1"/>
</dbReference>
<keyword evidence="8" id="KW-0067">ATP-binding</keyword>
<dbReference type="Gene3D" id="1.20.1560.10">
    <property type="entry name" value="ABC transporter type 1, transmembrane domain"/>
    <property type="match status" value="1"/>
</dbReference>
<keyword evidence="10" id="KW-0630">Potassium</keyword>
<comment type="similarity">
    <text evidence="2">Belongs to the ABC transporter superfamily. ABCB family. Multidrug resistance exporter (TC 3.A.1.201) subfamily.</text>
</comment>
<keyword evidence="7" id="KW-0999">Mitochondrion inner membrane</keyword>
<dbReference type="InterPro" id="IPR011527">
    <property type="entry name" value="ABC1_TM_dom"/>
</dbReference>
<dbReference type="CDD" id="cd18574">
    <property type="entry name" value="ABC_6TM_ABCB8_like"/>
    <property type="match status" value="1"/>
</dbReference>
<keyword evidence="11" id="KW-1133">Transmembrane helix</keyword>
<reference evidence="18" key="1">
    <citation type="submission" date="2020-11" db="EMBL/GenBank/DDBJ databases">
        <authorList>
            <person name="Tran Van P."/>
        </authorList>
    </citation>
    <scope>NUCLEOTIDE SEQUENCE</scope>
</reference>
<evidence type="ECO:0000256" key="8">
    <source>
        <dbReference type="ARBA" id="ARBA00022840"/>
    </source>
</evidence>
<dbReference type="InterPro" id="IPR027417">
    <property type="entry name" value="P-loop_NTPase"/>
</dbReference>
<dbReference type="AlphaFoldDB" id="A0A7R8W3S7"/>
<name>A0A7R8W3S7_9CRUS</name>
<dbReference type="GO" id="GO:0005524">
    <property type="term" value="F:ATP binding"/>
    <property type="evidence" value="ECO:0007669"/>
    <property type="project" value="UniProtKB-KW"/>
</dbReference>
<evidence type="ECO:0000256" key="1">
    <source>
        <dbReference type="ARBA" id="ARBA00004448"/>
    </source>
</evidence>
<dbReference type="GO" id="GO:0015421">
    <property type="term" value="F:ABC-type oligopeptide transporter activity"/>
    <property type="evidence" value="ECO:0007669"/>
    <property type="project" value="TreeGrafter"/>
</dbReference>
<dbReference type="InterPro" id="IPR003593">
    <property type="entry name" value="AAA+_ATPase"/>
</dbReference>
<sequence length="720" mass="79734">MSLLCRTFPRLSVRSFYSSFLLRTCVRKSSLQTWNSSSQFGKTCMRKNLGGVLQLSVGISGSCGLLWFTFGRRAECLKKDFYQKHRSAQISATTNSDHSMSIREFLSMVWKYIIKEHWILIFAATMSALVVAYCSIVIPGMLGELVDVVAKAYREGENHTLGNWWESCQKTVFSLMKMYGIQSAFTYLYISLLSSFGERSATTLRMSLFNSLLQQEVQFFDSHRTGELVNRLTNDVQELKSSLKLVISQGLRSVTQCIGCFVWLWTVSPPLTTFLGVTVPSLIGVGTFLGAGLRALSKQAQEKTSEACAVAEEALANIRLVRSFAMEHLEQEEFAQRAAEAQRKQESLGQGIGAFQGLTNAALNGVVLATLVYGGQLIWDGKLAAGDLMSFLVSTQTLQRSLSQFSLLFGSLVRGFTSGQRVFEFIERKPLYPLKGGTQIESSFLKGDVEFKNVTFSYPSRPDEVVLQNFNLRLYPGRVLALCGPSGAGKSTVVGLLEGFYRVENGRITVDDHDITELDPSWLRREVVGYISQEPLLFNATIRENIRYGRPDATDAEVEEAAQRAHIMEFASTFEKGLDTKVGERGVGISGGQKQRIAIARALIKDPHVLLLDEATSALDSESQEIVQRYLADASKGRTTLIIAHRLSTIRQADQIAVMVKGRIVEHGTHDSLMREKGVYYGMVQQERAAGDYIPDKLEEALLIPPSEKVGGASVSPPPA</sequence>
<organism evidence="18">
    <name type="scientific">Cyprideis torosa</name>
    <dbReference type="NCBI Taxonomy" id="163714"/>
    <lineage>
        <taxon>Eukaryota</taxon>
        <taxon>Metazoa</taxon>
        <taxon>Ecdysozoa</taxon>
        <taxon>Arthropoda</taxon>
        <taxon>Crustacea</taxon>
        <taxon>Oligostraca</taxon>
        <taxon>Ostracoda</taxon>
        <taxon>Podocopa</taxon>
        <taxon>Podocopida</taxon>
        <taxon>Cytherocopina</taxon>
        <taxon>Cytheroidea</taxon>
        <taxon>Cytherideidae</taxon>
        <taxon>Cyprideis</taxon>
    </lineage>
</organism>
<evidence type="ECO:0000256" key="13">
    <source>
        <dbReference type="ARBA" id="ARBA00023128"/>
    </source>
</evidence>
<dbReference type="SUPFAM" id="SSF90123">
    <property type="entry name" value="ABC transporter transmembrane region"/>
    <property type="match status" value="1"/>
</dbReference>
<dbReference type="Pfam" id="PF00005">
    <property type="entry name" value="ABC_tran"/>
    <property type="match status" value="1"/>
</dbReference>
<evidence type="ECO:0000256" key="5">
    <source>
        <dbReference type="ARBA" id="ARBA00022692"/>
    </source>
</evidence>
<protein>
    <recommendedName>
        <fullName evidence="15">Mitochondrial potassium channel ATP-binding subunit</fullName>
    </recommendedName>
    <alternativeName>
        <fullName evidence="17">ATP-binding cassette sub-family B member 8, mitochondrial</fullName>
    </alternativeName>
    <alternativeName>
        <fullName evidence="16">Mitochondrial sulfonylurea-receptor</fullName>
    </alternativeName>
</protein>
<keyword evidence="9" id="KW-0809">Transit peptide</keyword>
<evidence type="ECO:0000256" key="14">
    <source>
        <dbReference type="ARBA" id="ARBA00023136"/>
    </source>
</evidence>
<evidence type="ECO:0000256" key="7">
    <source>
        <dbReference type="ARBA" id="ARBA00022792"/>
    </source>
</evidence>
<dbReference type="FunFam" id="3.40.50.300:FF:000403">
    <property type="entry name" value="ATP-binding cassette sub-family B member 8, mitochondrial"/>
    <property type="match status" value="1"/>
</dbReference>
<evidence type="ECO:0000256" key="9">
    <source>
        <dbReference type="ARBA" id="ARBA00022946"/>
    </source>
</evidence>
<keyword evidence="12" id="KW-0406">Ion transport</keyword>
<dbReference type="InterPro" id="IPR039421">
    <property type="entry name" value="Type_1_exporter"/>
</dbReference>
<dbReference type="GO" id="GO:0016887">
    <property type="term" value="F:ATP hydrolysis activity"/>
    <property type="evidence" value="ECO:0007669"/>
    <property type="project" value="InterPro"/>
</dbReference>
<dbReference type="FunFam" id="1.20.1560.10:FF:000016">
    <property type="entry name" value="ATP-binding cassette sub-family B member 8, mitochondrial"/>
    <property type="match status" value="1"/>
</dbReference>
<evidence type="ECO:0000256" key="3">
    <source>
        <dbReference type="ARBA" id="ARBA00022448"/>
    </source>
</evidence>
<keyword evidence="14" id="KW-0472">Membrane</keyword>
<dbReference type="GO" id="GO:0090374">
    <property type="term" value="P:oligopeptide export from mitochondrion"/>
    <property type="evidence" value="ECO:0007669"/>
    <property type="project" value="TreeGrafter"/>
</dbReference>
<keyword evidence="4" id="KW-0633">Potassium transport</keyword>
<dbReference type="GO" id="GO:0005743">
    <property type="term" value="C:mitochondrial inner membrane"/>
    <property type="evidence" value="ECO:0007669"/>
    <property type="project" value="UniProtKB-SubCell"/>
</dbReference>
<dbReference type="InterPro" id="IPR036640">
    <property type="entry name" value="ABC1_TM_sf"/>
</dbReference>
<dbReference type="SMART" id="SM00382">
    <property type="entry name" value="AAA"/>
    <property type="match status" value="1"/>
</dbReference>
<dbReference type="PROSITE" id="PS50893">
    <property type="entry name" value="ABC_TRANSPORTER_2"/>
    <property type="match status" value="1"/>
</dbReference>
<dbReference type="GO" id="GO:0006813">
    <property type="term" value="P:potassium ion transport"/>
    <property type="evidence" value="ECO:0007669"/>
    <property type="project" value="UniProtKB-KW"/>
</dbReference>
<dbReference type="PANTHER" id="PTHR43394">
    <property type="entry name" value="ATP-DEPENDENT PERMEASE MDL1, MITOCHONDRIAL"/>
    <property type="match status" value="1"/>
</dbReference>
<keyword evidence="5" id="KW-0812">Transmembrane</keyword>
<dbReference type="InterPro" id="IPR017871">
    <property type="entry name" value="ABC_transporter-like_CS"/>
</dbReference>
<evidence type="ECO:0000256" key="16">
    <source>
        <dbReference type="ARBA" id="ARBA00041416"/>
    </source>
</evidence>
<dbReference type="Pfam" id="PF00664">
    <property type="entry name" value="ABC_membrane"/>
    <property type="match status" value="1"/>
</dbReference>
<evidence type="ECO:0000256" key="6">
    <source>
        <dbReference type="ARBA" id="ARBA00022741"/>
    </source>
</evidence>
<dbReference type="SUPFAM" id="SSF52540">
    <property type="entry name" value="P-loop containing nucleoside triphosphate hydrolases"/>
    <property type="match status" value="1"/>
</dbReference>
<evidence type="ECO:0000256" key="11">
    <source>
        <dbReference type="ARBA" id="ARBA00022989"/>
    </source>
</evidence>
<evidence type="ECO:0000256" key="10">
    <source>
        <dbReference type="ARBA" id="ARBA00022958"/>
    </source>
</evidence>
<dbReference type="OrthoDB" id="6500128at2759"/>
<keyword evidence="3" id="KW-0813">Transport</keyword>
<dbReference type="PANTHER" id="PTHR43394:SF17">
    <property type="entry name" value="MITOCHONDRIAL POTASSIUM CHANNEL ATP-BINDING SUBUNIT"/>
    <property type="match status" value="1"/>
</dbReference>
<evidence type="ECO:0000256" key="17">
    <source>
        <dbReference type="ARBA" id="ARBA00042968"/>
    </source>
</evidence>
<proteinExistence type="inferred from homology"/>
<dbReference type="EMBL" id="OB660346">
    <property type="protein sequence ID" value="CAD7224308.1"/>
    <property type="molecule type" value="Genomic_DNA"/>
</dbReference>
<accession>A0A7R8W3S7</accession>
<dbReference type="PROSITE" id="PS00211">
    <property type="entry name" value="ABC_TRANSPORTER_1"/>
    <property type="match status" value="1"/>
</dbReference>
<dbReference type="PROSITE" id="PS50929">
    <property type="entry name" value="ABC_TM1F"/>
    <property type="match status" value="1"/>
</dbReference>
<gene>
    <name evidence="18" type="ORF">CTOB1V02_LOCUS2275</name>
</gene>
<evidence type="ECO:0000313" key="18">
    <source>
        <dbReference type="EMBL" id="CAD7224308.1"/>
    </source>
</evidence>
<comment type="subcellular location">
    <subcellularLocation>
        <location evidence="1">Mitochondrion inner membrane</location>
        <topology evidence="1">Multi-pass membrane protein</topology>
    </subcellularLocation>
</comment>
<keyword evidence="13" id="KW-0496">Mitochondrion</keyword>
<dbReference type="Gene3D" id="3.40.50.300">
    <property type="entry name" value="P-loop containing nucleotide triphosphate hydrolases"/>
    <property type="match status" value="1"/>
</dbReference>
<evidence type="ECO:0000256" key="2">
    <source>
        <dbReference type="ARBA" id="ARBA00007577"/>
    </source>
</evidence>
<dbReference type="InterPro" id="IPR003439">
    <property type="entry name" value="ABC_transporter-like_ATP-bd"/>
</dbReference>
<evidence type="ECO:0000256" key="12">
    <source>
        <dbReference type="ARBA" id="ARBA00023065"/>
    </source>
</evidence>